<organism evidence="2 3">
    <name type="scientific">Aspergillus uvarum CBS 121591</name>
    <dbReference type="NCBI Taxonomy" id="1448315"/>
    <lineage>
        <taxon>Eukaryota</taxon>
        <taxon>Fungi</taxon>
        <taxon>Dikarya</taxon>
        <taxon>Ascomycota</taxon>
        <taxon>Pezizomycotina</taxon>
        <taxon>Eurotiomycetes</taxon>
        <taxon>Eurotiomycetidae</taxon>
        <taxon>Eurotiales</taxon>
        <taxon>Aspergillaceae</taxon>
        <taxon>Aspergillus</taxon>
        <taxon>Aspergillus subgen. Circumdati</taxon>
    </lineage>
</organism>
<keyword evidence="3" id="KW-1185">Reference proteome</keyword>
<feature type="signal peptide" evidence="1">
    <location>
        <begin position="1"/>
        <end position="28"/>
    </location>
</feature>
<feature type="chain" id="PRO_5016301276" evidence="1">
    <location>
        <begin position="29"/>
        <end position="125"/>
    </location>
</feature>
<dbReference type="OrthoDB" id="3549294at2759"/>
<gene>
    <name evidence="2" type="ORF">BO82DRAFT_364213</name>
</gene>
<dbReference type="Proteomes" id="UP000248340">
    <property type="component" value="Unassembled WGS sequence"/>
</dbReference>
<dbReference type="GeneID" id="37139677"/>
<dbReference type="EMBL" id="KZ821695">
    <property type="protein sequence ID" value="PYH82505.1"/>
    <property type="molecule type" value="Genomic_DNA"/>
</dbReference>
<evidence type="ECO:0000256" key="1">
    <source>
        <dbReference type="SAM" id="SignalP"/>
    </source>
</evidence>
<accession>A0A319CAK1</accession>
<evidence type="ECO:0000313" key="3">
    <source>
        <dbReference type="Proteomes" id="UP000248340"/>
    </source>
</evidence>
<dbReference type="AlphaFoldDB" id="A0A319CAK1"/>
<protein>
    <submittedName>
        <fullName evidence="2">Uncharacterized protein</fullName>
    </submittedName>
</protein>
<dbReference type="VEuPathDB" id="FungiDB:BO82DRAFT_364213"/>
<reference evidence="2 3" key="1">
    <citation type="submission" date="2016-12" db="EMBL/GenBank/DDBJ databases">
        <title>The genomes of Aspergillus section Nigri reveals drivers in fungal speciation.</title>
        <authorList>
            <consortium name="DOE Joint Genome Institute"/>
            <person name="Vesth T.C."/>
            <person name="Nybo J."/>
            <person name="Theobald S."/>
            <person name="Brandl J."/>
            <person name="Frisvad J.C."/>
            <person name="Nielsen K.F."/>
            <person name="Lyhne E.K."/>
            <person name="Kogle M.E."/>
            <person name="Kuo A."/>
            <person name="Riley R."/>
            <person name="Clum A."/>
            <person name="Nolan M."/>
            <person name="Lipzen A."/>
            <person name="Salamov A."/>
            <person name="Henrissat B."/>
            <person name="Wiebenga A."/>
            <person name="De Vries R.P."/>
            <person name="Grigoriev I.V."/>
            <person name="Mortensen U.H."/>
            <person name="Andersen M.R."/>
            <person name="Baker S.E."/>
        </authorList>
    </citation>
    <scope>NUCLEOTIDE SEQUENCE [LARGE SCALE GENOMIC DNA]</scope>
    <source>
        <strain evidence="2 3">CBS 121591</strain>
    </source>
</reference>
<name>A0A319CAK1_9EURO</name>
<dbReference type="RefSeq" id="XP_025492705.1">
    <property type="nucleotide sequence ID" value="XM_025636936.1"/>
</dbReference>
<sequence>MSILQWCYMFGVLKKLTVSAILVLRVKAMGDMPHPERYIADEQSGFATSRLSNWHSGYDDGIWLDDGHGDIENVRRLQMHPWIIDQFDNQDNEPVEEAKDRGLSVESILQWNEEVEKYRAGNGTP</sequence>
<keyword evidence="1" id="KW-0732">Signal</keyword>
<proteinExistence type="predicted"/>
<evidence type="ECO:0000313" key="2">
    <source>
        <dbReference type="EMBL" id="PYH82505.1"/>
    </source>
</evidence>